<keyword evidence="3" id="KW-0238">DNA-binding</keyword>
<accession>A0A1B1IWQ8</accession>
<dbReference type="Gene3D" id="2.40.50.140">
    <property type="entry name" value="Nucleic acid-binding proteins"/>
    <property type="match status" value="1"/>
</dbReference>
<name>A0A1B1IWQ8_9CAUD</name>
<dbReference type="GeneID" id="76971374"/>
<feature type="domain" description="Single-stranded DNA-binding protein BPT7" evidence="2">
    <location>
        <begin position="16"/>
        <end position="160"/>
    </location>
</feature>
<proteinExistence type="predicted"/>
<dbReference type="GO" id="GO:0003677">
    <property type="term" value="F:DNA binding"/>
    <property type="evidence" value="ECO:0007669"/>
    <property type="project" value="UniProtKB-KW"/>
</dbReference>
<dbReference type="InterPro" id="IPR049476">
    <property type="entry name" value="SBB_BPT7"/>
</dbReference>
<evidence type="ECO:0000313" key="4">
    <source>
        <dbReference type="Proteomes" id="UP000504848"/>
    </source>
</evidence>
<dbReference type="InterPro" id="IPR012340">
    <property type="entry name" value="NA-bd_OB-fold"/>
</dbReference>
<feature type="compositionally biased region" description="Polar residues" evidence="1">
    <location>
        <begin position="180"/>
        <end position="197"/>
    </location>
</feature>
<protein>
    <submittedName>
        <fullName evidence="3">Single-stranded DNA-binding protein</fullName>
    </submittedName>
</protein>
<dbReference type="EMBL" id="KT997876">
    <property type="protein sequence ID" value="ANS05756.1"/>
    <property type="molecule type" value="Genomic_DNA"/>
</dbReference>
<dbReference type="Proteomes" id="UP000504848">
    <property type="component" value="Segment"/>
</dbReference>
<dbReference type="KEGG" id="vg:76971374"/>
<sequence length="197" mass="21724">MSDITTKVSVVGEAIYPHLSKPDVRFNEHGEYKVTLKVAKQDASAMVKEIDQAFEDNLAKVSSEAKGKKVKAASTKPYKLEGDNVFFKYKMRASGINKKTNEKFSQRPALFDAKKNPISPTQSIWGGSLMKVAYQLIPYNTPMLGAGVSARLKAAQIIKLVEGQNQNLFKEEDGFEAPTNEKTNSNAQAEIQASSDF</sequence>
<evidence type="ECO:0000313" key="3">
    <source>
        <dbReference type="EMBL" id="ANS05756.1"/>
    </source>
</evidence>
<organism evidence="3 4">
    <name type="scientific">uncultured phage_Deep-GF0-KM16-C193</name>
    <dbReference type="NCBI Taxonomy" id="2740799"/>
    <lineage>
        <taxon>Viruses</taxon>
        <taxon>Duplodnaviria</taxon>
        <taxon>Heunggongvirae</taxon>
        <taxon>Uroviricota</taxon>
        <taxon>Caudoviricetes</taxon>
        <taxon>Autographivirales</taxon>
        <taxon>Stupnyavirus</taxon>
        <taxon>Stupnyavirus KM16C193</taxon>
    </lineage>
</organism>
<dbReference type="SUPFAM" id="SSF50249">
    <property type="entry name" value="Nucleic acid-binding proteins"/>
    <property type="match status" value="1"/>
</dbReference>
<keyword evidence="4" id="KW-1185">Reference proteome</keyword>
<dbReference type="Pfam" id="PF21265">
    <property type="entry name" value="SBB_T7"/>
    <property type="match status" value="1"/>
</dbReference>
<dbReference type="RefSeq" id="YP_009811053.1">
    <property type="nucleotide sequence ID" value="NC_048051.1"/>
</dbReference>
<reference evidence="3 4" key="1">
    <citation type="submission" date="2015-11" db="EMBL/GenBank/DDBJ databases">
        <title>Genomes of Abundant and Widespread Viruses from the Deep Ocean.</title>
        <authorList>
            <person name="Mizuno C.M."/>
            <person name="Ghai R."/>
            <person name="Saghai A."/>
            <person name="Lopez-Garcia P."/>
            <person name="Rodriguez-Valera F."/>
        </authorList>
    </citation>
    <scope>NUCLEOTIDE SEQUENCE [LARGE SCALE GENOMIC DNA]</scope>
</reference>
<evidence type="ECO:0000256" key="1">
    <source>
        <dbReference type="SAM" id="MobiDB-lite"/>
    </source>
</evidence>
<evidence type="ECO:0000259" key="2">
    <source>
        <dbReference type="Pfam" id="PF21265"/>
    </source>
</evidence>
<feature type="region of interest" description="Disordered" evidence="1">
    <location>
        <begin position="172"/>
        <end position="197"/>
    </location>
</feature>